<reference evidence="1 2" key="1">
    <citation type="journal article" date="2015" name="Genome Announc.">
        <title>Thirty-Two Complete Genome Assemblies of Nine Yersinia Species, Including Y. pestis, Y. pseudotuberculosis, and Y. enterocolitica.</title>
        <authorList>
            <person name="Johnson S.L."/>
            <person name="Daligault H.E."/>
            <person name="Davenport K.W."/>
            <person name="Jaissle J."/>
            <person name="Frey K.G."/>
            <person name="Ladner J.T."/>
            <person name="Broomall S.M."/>
            <person name="Bishop-Lilly K.A."/>
            <person name="Bruce D.C."/>
            <person name="Coyne S.R."/>
            <person name="Gibbons H.S."/>
            <person name="Lo C.C."/>
            <person name="Munk A.C."/>
            <person name="Rosenzweig C.N."/>
            <person name="Koroleva G.I."/>
            <person name="Palacios G.F."/>
            <person name="Redden C.L."/>
            <person name="Xu Y."/>
            <person name="Minogue T.D."/>
            <person name="Chain P.S."/>
        </authorList>
    </citation>
    <scope>NUCLEOTIDE SEQUENCE [LARGE SCALE GENOMIC DNA]</scope>
    <source>
        <strain evidence="1 2">Y231</strain>
    </source>
</reference>
<sequence>MHQFKFGDYALIEQKRHGAPNEIYVHKVVGHLSSNSWVDVPVQCTAKETLHDHMEDVCLCICCGVDETVVKKYRVKDMKLAQNITA</sequence>
<evidence type="ECO:0000313" key="1">
    <source>
        <dbReference type="EMBL" id="AJJ34835.1"/>
    </source>
</evidence>
<protein>
    <submittedName>
        <fullName evidence="1">Uncharacterized protein</fullName>
    </submittedName>
</protein>
<name>A0ABN4FMA9_9GAMM</name>
<dbReference type="RefSeq" id="WP_042562443.1">
    <property type="nucleotide sequence ID" value="NZ_CP009997.1"/>
</dbReference>
<dbReference type="Proteomes" id="UP000031883">
    <property type="component" value="Chromosome"/>
</dbReference>
<keyword evidence="2" id="KW-1185">Reference proteome</keyword>
<accession>A0ABN4FMA9</accession>
<organism evidence="1 2">
    <name type="scientific">Yersinia rochesterensis</name>
    <dbReference type="NCBI Taxonomy" id="1604335"/>
    <lineage>
        <taxon>Bacteria</taxon>
        <taxon>Pseudomonadati</taxon>
        <taxon>Pseudomonadota</taxon>
        <taxon>Gammaproteobacteria</taxon>
        <taxon>Enterobacterales</taxon>
        <taxon>Yersiniaceae</taxon>
        <taxon>Yersinia</taxon>
    </lineage>
</organism>
<proteinExistence type="predicted"/>
<gene>
    <name evidence="1" type="ORF">CH54_3780</name>
</gene>
<evidence type="ECO:0000313" key="2">
    <source>
        <dbReference type="Proteomes" id="UP000031883"/>
    </source>
</evidence>
<dbReference type="EMBL" id="CP009997">
    <property type="protein sequence ID" value="AJJ34835.1"/>
    <property type="molecule type" value="Genomic_DNA"/>
</dbReference>